<gene>
    <name evidence="1" type="ORF">NFI88_04730</name>
</gene>
<organism evidence="1 2">
    <name type="scientific">Rhizosaccharibacter radicis</name>
    <dbReference type="NCBI Taxonomy" id="2782605"/>
    <lineage>
        <taxon>Bacteria</taxon>
        <taxon>Pseudomonadati</taxon>
        <taxon>Pseudomonadota</taxon>
        <taxon>Alphaproteobacteria</taxon>
        <taxon>Acetobacterales</taxon>
        <taxon>Acetobacteraceae</taxon>
        <taxon>Rhizosaccharibacter</taxon>
    </lineage>
</organism>
<dbReference type="InterPro" id="IPR016053">
    <property type="entry name" value="Haem_Oase-like"/>
</dbReference>
<proteinExistence type="predicted"/>
<name>A0ABT1VUX0_9PROT</name>
<evidence type="ECO:0000313" key="2">
    <source>
        <dbReference type="Proteomes" id="UP001524547"/>
    </source>
</evidence>
<dbReference type="RefSeq" id="WP_422918894.1">
    <property type="nucleotide sequence ID" value="NZ_JAMZEJ010000003.1"/>
</dbReference>
<sequence length="194" mass="20509">MFDAAHPSRSARLRHATRAAHERVDALVGDTGLFRHRAGYLRFLRVQHRFHAVVRPLYDPSPLLRAWPALAGGGRLEAVAADLRDLGAAPDAVAAVPAILPGDPAAIGWLYCAEGSLLGAAILLKRAAALAIDEHRGARHLAAPEGGRGRRWAAVVAGLDALDLPPEHEQRCIAGALAAFALFETGLSPARNVA</sequence>
<dbReference type="CDD" id="cd19166">
    <property type="entry name" value="HemeO-bac"/>
    <property type="match status" value="1"/>
</dbReference>
<dbReference type="Proteomes" id="UP001524547">
    <property type="component" value="Unassembled WGS sequence"/>
</dbReference>
<dbReference type="EMBL" id="JAMZEJ010000003">
    <property type="protein sequence ID" value="MCQ8240145.1"/>
    <property type="molecule type" value="Genomic_DNA"/>
</dbReference>
<dbReference type="Pfam" id="PF01126">
    <property type="entry name" value="Heme_oxygenase"/>
    <property type="match status" value="1"/>
</dbReference>
<dbReference type="Gene3D" id="1.20.910.10">
    <property type="entry name" value="Heme oxygenase-like"/>
    <property type="match status" value="1"/>
</dbReference>
<comment type="caution">
    <text evidence="1">The sequence shown here is derived from an EMBL/GenBank/DDBJ whole genome shotgun (WGS) entry which is preliminary data.</text>
</comment>
<dbReference type="SUPFAM" id="SSF48613">
    <property type="entry name" value="Heme oxygenase-like"/>
    <property type="match status" value="1"/>
</dbReference>
<accession>A0ABT1VUX0</accession>
<reference evidence="1 2" key="1">
    <citation type="submission" date="2022-06" db="EMBL/GenBank/DDBJ databases">
        <title>Rhizosaccharibacter gen. nov. sp. nov. KSS12, endophytic bacteria isolated from sugarcane.</title>
        <authorList>
            <person name="Pitiwittayakul N."/>
        </authorList>
    </citation>
    <scope>NUCLEOTIDE SEQUENCE [LARGE SCALE GENOMIC DNA]</scope>
    <source>
        <strain evidence="1 2">KSS12</strain>
    </source>
</reference>
<dbReference type="InterPro" id="IPR016084">
    <property type="entry name" value="Haem_Oase-like_multi-hlx"/>
</dbReference>
<protein>
    <submittedName>
        <fullName evidence="1">Biliverdin-producing heme oxygenase</fullName>
    </submittedName>
</protein>
<evidence type="ECO:0000313" key="1">
    <source>
        <dbReference type="EMBL" id="MCQ8240145.1"/>
    </source>
</evidence>
<keyword evidence="2" id="KW-1185">Reference proteome</keyword>